<dbReference type="Proteomes" id="UP000277811">
    <property type="component" value="Unassembled WGS sequence"/>
</dbReference>
<name>A0A498R1M9_9FIRM</name>
<dbReference type="NCBIfam" id="TIGR01319">
    <property type="entry name" value="glmL_fam"/>
    <property type="match status" value="1"/>
</dbReference>
<dbReference type="OrthoDB" id="9769453at2"/>
<dbReference type="Pfam" id="PF13941">
    <property type="entry name" value="MutL"/>
    <property type="match status" value="1"/>
</dbReference>
<proteinExistence type="predicted"/>
<evidence type="ECO:0000313" key="1">
    <source>
        <dbReference type="EMBL" id="VBB06516.1"/>
    </source>
</evidence>
<protein>
    <submittedName>
        <fullName evidence="1">Protein mutl</fullName>
    </submittedName>
</protein>
<dbReference type="EMBL" id="UPPP01000064">
    <property type="protein sequence ID" value="VBB06516.1"/>
    <property type="molecule type" value="Genomic_DNA"/>
</dbReference>
<dbReference type="SUPFAM" id="SSF53067">
    <property type="entry name" value="Actin-like ATPase domain"/>
    <property type="match status" value="1"/>
</dbReference>
<dbReference type="AlphaFoldDB" id="A0A498R1M9"/>
<accession>A0A498R1M9</accession>
<gene>
    <name evidence="1" type="ORF">LUCI_1749</name>
</gene>
<reference evidence="1 2" key="1">
    <citation type="submission" date="2018-06" db="EMBL/GenBank/DDBJ databases">
        <authorList>
            <person name="Strepis N."/>
        </authorList>
    </citation>
    <scope>NUCLEOTIDE SEQUENCE [LARGE SCALE GENOMIC DNA]</scope>
    <source>
        <strain evidence="1">LUCI</strain>
    </source>
</reference>
<dbReference type="RefSeq" id="WP_122627463.1">
    <property type="nucleotide sequence ID" value="NZ_UPPP01000064.1"/>
</dbReference>
<dbReference type="NCBIfam" id="NF040745">
    <property type="entry name" value="accessory_GlmL"/>
    <property type="match status" value="1"/>
</dbReference>
<organism evidence="1 2">
    <name type="scientific">Lucifera butyrica</name>
    <dbReference type="NCBI Taxonomy" id="1351585"/>
    <lineage>
        <taxon>Bacteria</taxon>
        <taxon>Bacillati</taxon>
        <taxon>Bacillota</taxon>
        <taxon>Negativicutes</taxon>
        <taxon>Veillonellales</taxon>
        <taxon>Veillonellaceae</taxon>
        <taxon>Lucifera</taxon>
    </lineage>
</organism>
<keyword evidence="2" id="KW-1185">Reference proteome</keyword>
<dbReference type="InterPro" id="IPR043129">
    <property type="entry name" value="ATPase_NBD"/>
</dbReference>
<evidence type="ECO:0000313" key="2">
    <source>
        <dbReference type="Proteomes" id="UP000277811"/>
    </source>
</evidence>
<dbReference type="PIRSF" id="PIRSF004729">
    <property type="entry name" value="MutL"/>
    <property type="match status" value="1"/>
</dbReference>
<sequence>MSNVLLIDFGSTYTKITAVDLNTETVLGTAHGITTVDTDITEGLNQALSSLFAQTGRLEFARTLACSSAAGGLKMVAVGLVPEMTAEAAKRAALGAGAKVLGVFCHELSEYEVAEIEKLTPDIILLAGGTDGGNKTVILHNAAMLVQLKRDVPVVVAGNKSVTPQVVSILAGSKTEVVHTENVMPRLNELNIEPARQKIRDLFLRKIVDAKGLNKASQIVDRMVMPTPAAVLRAAELLSCGTKQEAGLGDLMVLDIGGATTDVYSIAKGDPTKGGVMLKGLPEPLAKRTVEGDLGMRYSASALLKASGPAMIAGRSGVLEQAVTDYVAKIEKDIEYLPANQAEEKLEVGMGWTCTRLAVDRHAGTLETHYTPFGSAFVQTGKDLTAVETVVGTGGVIINNPRAEEILNGVLFDPAEPAVLKPQAPAFLIDEKYIMAAMGLLAEEHPDIALRMMKKYIVRRSKEWN</sequence>
<dbReference type="InterPro" id="IPR006230">
    <property type="entry name" value="MutL"/>
</dbReference>